<dbReference type="PANTHER" id="PTHR47746:SF75">
    <property type="entry name" value="AMINOTRANSFERASE-LIKE PLANT MOBILE DOMAIN-CONTAINING PROTEIN"/>
    <property type="match status" value="1"/>
</dbReference>
<evidence type="ECO:0000313" key="2">
    <source>
        <dbReference type="EMBL" id="WVZ65166.1"/>
    </source>
</evidence>
<reference evidence="2 3" key="1">
    <citation type="submission" date="2024-02" db="EMBL/GenBank/DDBJ databases">
        <title>High-quality chromosome-scale genome assembly of Pensacola bahiagrass (Paspalum notatum Flugge var. saurae).</title>
        <authorList>
            <person name="Vega J.M."/>
            <person name="Podio M."/>
            <person name="Orjuela J."/>
            <person name="Siena L.A."/>
            <person name="Pessino S.C."/>
            <person name="Combes M.C."/>
            <person name="Mariac C."/>
            <person name="Albertini E."/>
            <person name="Pupilli F."/>
            <person name="Ortiz J.P.A."/>
            <person name="Leblanc O."/>
        </authorList>
    </citation>
    <scope>NUCLEOTIDE SEQUENCE [LARGE SCALE GENOMIC DNA]</scope>
    <source>
        <strain evidence="2">R1</strain>
        <tissue evidence="2">Leaf</tissue>
    </source>
</reference>
<dbReference type="AlphaFoldDB" id="A0AAQ3WKX5"/>
<dbReference type="EMBL" id="CP144747">
    <property type="protein sequence ID" value="WVZ65166.1"/>
    <property type="molecule type" value="Genomic_DNA"/>
</dbReference>
<feature type="domain" description="Reverse transcriptase zinc-binding" evidence="1">
    <location>
        <begin position="14"/>
        <end position="54"/>
    </location>
</feature>
<sequence length="146" mass="16747">MANLVTVKMQIFQLTSDRLHARGWDNAGQCPLCRRAPKSGIHLFAECRFTRRIWKELSSWTATQGPDPRNWRPNGNLHHWWTSTDAVPSTSKKGLRSLIILVCWEIWMERNNRIFNRSESPNGVVLQKIKDEAHLWATAGAKGLAT</sequence>
<proteinExistence type="predicted"/>
<gene>
    <name evidence="2" type="ORF">U9M48_014575</name>
</gene>
<evidence type="ECO:0000313" key="3">
    <source>
        <dbReference type="Proteomes" id="UP001341281"/>
    </source>
</evidence>
<dbReference type="Proteomes" id="UP001341281">
    <property type="component" value="Chromosome 03"/>
</dbReference>
<feature type="non-terminal residue" evidence="2">
    <location>
        <position position="146"/>
    </location>
</feature>
<dbReference type="InterPro" id="IPR026960">
    <property type="entry name" value="RVT-Znf"/>
</dbReference>
<organism evidence="2 3">
    <name type="scientific">Paspalum notatum var. saurae</name>
    <dbReference type="NCBI Taxonomy" id="547442"/>
    <lineage>
        <taxon>Eukaryota</taxon>
        <taxon>Viridiplantae</taxon>
        <taxon>Streptophyta</taxon>
        <taxon>Embryophyta</taxon>
        <taxon>Tracheophyta</taxon>
        <taxon>Spermatophyta</taxon>
        <taxon>Magnoliopsida</taxon>
        <taxon>Liliopsida</taxon>
        <taxon>Poales</taxon>
        <taxon>Poaceae</taxon>
        <taxon>PACMAD clade</taxon>
        <taxon>Panicoideae</taxon>
        <taxon>Andropogonodae</taxon>
        <taxon>Paspaleae</taxon>
        <taxon>Paspalinae</taxon>
        <taxon>Paspalum</taxon>
    </lineage>
</organism>
<evidence type="ECO:0000259" key="1">
    <source>
        <dbReference type="Pfam" id="PF13966"/>
    </source>
</evidence>
<protein>
    <recommendedName>
        <fullName evidence="1">Reverse transcriptase zinc-binding domain-containing protein</fullName>
    </recommendedName>
</protein>
<dbReference type="Pfam" id="PF13966">
    <property type="entry name" value="zf-RVT"/>
    <property type="match status" value="1"/>
</dbReference>
<accession>A0AAQ3WKX5</accession>
<name>A0AAQ3WKX5_PASNO</name>
<dbReference type="PANTHER" id="PTHR47746">
    <property type="entry name" value="ZF-RVT DOMAIN-CONTAINING PROTEIN"/>
    <property type="match status" value="1"/>
</dbReference>
<keyword evidence="3" id="KW-1185">Reference proteome</keyword>